<feature type="region of interest" description="Disordered" evidence="5">
    <location>
        <begin position="1"/>
        <end position="30"/>
    </location>
</feature>
<dbReference type="AlphaFoldDB" id="A0A6J0TLN1"/>
<keyword evidence="1" id="KW-0132">Cell division</keyword>
<dbReference type="InParanoid" id="A0A6J0TLN1"/>
<dbReference type="InterPro" id="IPR013763">
    <property type="entry name" value="Cyclin-like_dom"/>
</dbReference>
<keyword evidence="8" id="KW-1185">Reference proteome</keyword>
<feature type="domain" description="Cyclin C-terminal" evidence="7">
    <location>
        <begin position="176"/>
        <end position="291"/>
    </location>
</feature>
<sequence length="300" mass="33377">MFFPGSRQQQQREEEERLRRGRRPKSLAGGAGALRAAPDLSLLRHPRALRHLLSLEGRSGAPETCFPGWQVELQPYMRKMLAFWMLEVCEEQKCEEEVFPLAMSYVDRYLSLVPMPRNHLQLLGTVCMLLASKLREMVPLTVEKLCIYTDNSIAPQQVLDWERLVVEKLNWDLASVIPNDFLDLVLHQLPLPQQKVDPVKKHAQTFIALCATDHTFALYLPSMIAAGSIAVAALALLAPSDFLSGEVLLEMLAGITGTDVGGLKVCQESIEAAAVAKNLKHPRCSQQEPGPSSEATRKSV</sequence>
<evidence type="ECO:0000256" key="4">
    <source>
        <dbReference type="RuleBase" id="RU000383"/>
    </source>
</evidence>
<accession>A0A6J0TLN1</accession>
<name>A0A6J0TLN1_9SAUR</name>
<evidence type="ECO:0000259" key="6">
    <source>
        <dbReference type="SMART" id="SM00385"/>
    </source>
</evidence>
<evidence type="ECO:0000256" key="2">
    <source>
        <dbReference type="ARBA" id="ARBA00023127"/>
    </source>
</evidence>
<gene>
    <name evidence="9" type="primary">LOC110078878</name>
</gene>
<evidence type="ECO:0000256" key="3">
    <source>
        <dbReference type="ARBA" id="ARBA00023306"/>
    </source>
</evidence>
<dbReference type="SUPFAM" id="SSF47954">
    <property type="entry name" value="Cyclin-like"/>
    <property type="match status" value="2"/>
</dbReference>
<evidence type="ECO:0000256" key="5">
    <source>
        <dbReference type="SAM" id="MobiDB-lite"/>
    </source>
</evidence>
<dbReference type="Proteomes" id="UP001652642">
    <property type="component" value="Chromosome Z"/>
</dbReference>
<dbReference type="PROSITE" id="PS00292">
    <property type="entry name" value="CYCLINS"/>
    <property type="match status" value="1"/>
</dbReference>
<dbReference type="OrthoDB" id="306099at2759"/>
<evidence type="ECO:0000313" key="8">
    <source>
        <dbReference type="Proteomes" id="UP001652642"/>
    </source>
</evidence>
<dbReference type="GO" id="GO:0051301">
    <property type="term" value="P:cell division"/>
    <property type="evidence" value="ECO:0007669"/>
    <property type="project" value="UniProtKB-KW"/>
</dbReference>
<dbReference type="SMART" id="SM00385">
    <property type="entry name" value="CYCLIN"/>
    <property type="match status" value="1"/>
</dbReference>
<dbReference type="GO" id="GO:0005737">
    <property type="term" value="C:cytoplasm"/>
    <property type="evidence" value="ECO:0007669"/>
    <property type="project" value="UniProtKB-SubCell"/>
</dbReference>
<evidence type="ECO:0000256" key="1">
    <source>
        <dbReference type="ARBA" id="ARBA00022618"/>
    </source>
</evidence>
<dbReference type="InterPro" id="IPR006671">
    <property type="entry name" value="Cyclin_N"/>
</dbReference>
<dbReference type="InterPro" id="IPR036915">
    <property type="entry name" value="Cyclin-like_sf"/>
</dbReference>
<dbReference type="Pfam" id="PF00134">
    <property type="entry name" value="Cyclin_N"/>
    <property type="match status" value="1"/>
</dbReference>
<organism evidence="8 9">
    <name type="scientific">Pogona vitticeps</name>
    <name type="common">central bearded dragon</name>
    <dbReference type="NCBI Taxonomy" id="103695"/>
    <lineage>
        <taxon>Eukaryota</taxon>
        <taxon>Metazoa</taxon>
        <taxon>Chordata</taxon>
        <taxon>Craniata</taxon>
        <taxon>Vertebrata</taxon>
        <taxon>Euteleostomi</taxon>
        <taxon>Lepidosauria</taxon>
        <taxon>Squamata</taxon>
        <taxon>Bifurcata</taxon>
        <taxon>Unidentata</taxon>
        <taxon>Episquamata</taxon>
        <taxon>Toxicofera</taxon>
        <taxon>Iguania</taxon>
        <taxon>Acrodonta</taxon>
        <taxon>Agamidae</taxon>
        <taxon>Amphibolurinae</taxon>
        <taxon>Pogona</taxon>
    </lineage>
</organism>
<dbReference type="GeneID" id="110078878"/>
<protein>
    <submittedName>
        <fullName evidence="9">G1/S-specific cyclin-D3-like</fullName>
    </submittedName>
</protein>
<evidence type="ECO:0000313" key="9">
    <source>
        <dbReference type="RefSeq" id="XP_020649117.2"/>
    </source>
</evidence>
<proteinExistence type="inferred from homology"/>
<dbReference type="Gene3D" id="1.10.472.10">
    <property type="entry name" value="Cyclin-like"/>
    <property type="match status" value="2"/>
</dbReference>
<reference evidence="9" key="1">
    <citation type="submission" date="2025-08" db="UniProtKB">
        <authorList>
            <consortium name="RefSeq"/>
        </authorList>
    </citation>
    <scope>IDENTIFICATION</scope>
</reference>
<keyword evidence="2 4" id="KW-0195">Cyclin</keyword>
<dbReference type="InterPro" id="IPR004367">
    <property type="entry name" value="Cyclin_C-dom"/>
</dbReference>
<comment type="similarity">
    <text evidence="4">Belongs to the cyclin family.</text>
</comment>
<dbReference type="InterPro" id="IPR039361">
    <property type="entry name" value="Cyclin"/>
</dbReference>
<keyword evidence="3" id="KW-0131">Cell cycle</keyword>
<dbReference type="GO" id="GO:0005634">
    <property type="term" value="C:nucleus"/>
    <property type="evidence" value="ECO:0007669"/>
    <property type="project" value="UniProtKB-SubCell"/>
</dbReference>
<evidence type="ECO:0000259" key="7">
    <source>
        <dbReference type="SMART" id="SM01332"/>
    </source>
</evidence>
<dbReference type="Pfam" id="PF02984">
    <property type="entry name" value="Cyclin_C"/>
    <property type="match status" value="1"/>
</dbReference>
<feature type="domain" description="Cyclin-like" evidence="6">
    <location>
        <begin position="83"/>
        <end position="167"/>
    </location>
</feature>
<dbReference type="RefSeq" id="XP_020649117.2">
    <property type="nucleotide sequence ID" value="XM_020793458.2"/>
</dbReference>
<dbReference type="PANTHER" id="PTHR10177">
    <property type="entry name" value="CYCLINS"/>
    <property type="match status" value="1"/>
</dbReference>
<dbReference type="InterPro" id="IPR048258">
    <property type="entry name" value="Cyclins_cyclin-box"/>
</dbReference>
<dbReference type="SMART" id="SM01332">
    <property type="entry name" value="Cyclin_C"/>
    <property type="match status" value="1"/>
</dbReference>